<evidence type="ECO:0000313" key="5">
    <source>
        <dbReference type="Proteomes" id="UP001401887"/>
    </source>
</evidence>
<dbReference type="EMBL" id="BAABRP010000006">
    <property type="protein sequence ID" value="GAA5513258.1"/>
    <property type="molecule type" value="Genomic_DNA"/>
</dbReference>
<keyword evidence="2" id="KW-0012">Acyltransferase</keyword>
<organism evidence="4 5">
    <name type="scientific">Deinococcus carri</name>
    <dbReference type="NCBI Taxonomy" id="1211323"/>
    <lineage>
        <taxon>Bacteria</taxon>
        <taxon>Thermotogati</taxon>
        <taxon>Deinococcota</taxon>
        <taxon>Deinococci</taxon>
        <taxon>Deinococcales</taxon>
        <taxon>Deinococcaceae</taxon>
        <taxon>Deinococcus</taxon>
    </lineage>
</organism>
<sequence length="177" mass="19029">MPPSVPPLTVQPVTPDARPAALALRVHPEQVRFSGEMPGLLEDAGADPHSLPMLVRLGEEGVGYFRLDFTPGAVAGRDFGQPSVGLRAFFIDRERQGQGLGTRAMSALSAWLREHRPGVRLLALSVNQRNSAARRAYEKAGFRVEGSLYLGGSAGPQDVMVLNLSRAEMGMEPQGRG</sequence>
<dbReference type="SUPFAM" id="SSF55729">
    <property type="entry name" value="Acyl-CoA N-acyltransferases (Nat)"/>
    <property type="match status" value="1"/>
</dbReference>
<dbReference type="InterPro" id="IPR016181">
    <property type="entry name" value="Acyl_CoA_acyltransferase"/>
</dbReference>
<dbReference type="Proteomes" id="UP001401887">
    <property type="component" value="Unassembled WGS sequence"/>
</dbReference>
<dbReference type="PANTHER" id="PTHR43877">
    <property type="entry name" value="AMINOALKYLPHOSPHONATE N-ACETYLTRANSFERASE-RELATED-RELATED"/>
    <property type="match status" value="1"/>
</dbReference>
<dbReference type="PROSITE" id="PS51186">
    <property type="entry name" value="GNAT"/>
    <property type="match status" value="1"/>
</dbReference>
<reference evidence="4 5" key="1">
    <citation type="submission" date="2024-02" db="EMBL/GenBank/DDBJ databases">
        <title>Deinococcus carri NBRC 110142.</title>
        <authorList>
            <person name="Ichikawa N."/>
            <person name="Katano-Makiyama Y."/>
            <person name="Hidaka K."/>
        </authorList>
    </citation>
    <scope>NUCLEOTIDE SEQUENCE [LARGE SCALE GENOMIC DNA]</scope>
    <source>
        <strain evidence="4 5">NBRC 110142</strain>
    </source>
</reference>
<evidence type="ECO:0000256" key="2">
    <source>
        <dbReference type="ARBA" id="ARBA00023315"/>
    </source>
</evidence>
<dbReference type="Pfam" id="PF00583">
    <property type="entry name" value="Acetyltransf_1"/>
    <property type="match status" value="1"/>
</dbReference>
<dbReference type="Gene3D" id="3.40.630.30">
    <property type="match status" value="1"/>
</dbReference>
<dbReference type="CDD" id="cd04301">
    <property type="entry name" value="NAT_SF"/>
    <property type="match status" value="1"/>
</dbReference>
<dbReference type="InterPro" id="IPR000182">
    <property type="entry name" value="GNAT_dom"/>
</dbReference>
<dbReference type="RefSeq" id="WP_345464647.1">
    <property type="nucleotide sequence ID" value="NZ_BAABRP010000006.1"/>
</dbReference>
<keyword evidence="5" id="KW-1185">Reference proteome</keyword>
<gene>
    <name evidence="4" type="primary">bltD</name>
    <name evidence="4" type="ORF">Dcar01_01987</name>
</gene>
<feature type="domain" description="N-acetyltransferase" evidence="3">
    <location>
        <begin position="8"/>
        <end position="165"/>
    </location>
</feature>
<proteinExistence type="predicted"/>
<comment type="caution">
    <text evidence="4">The sequence shown here is derived from an EMBL/GenBank/DDBJ whole genome shotgun (WGS) entry which is preliminary data.</text>
</comment>
<evidence type="ECO:0000259" key="3">
    <source>
        <dbReference type="PROSITE" id="PS51186"/>
    </source>
</evidence>
<dbReference type="InterPro" id="IPR050832">
    <property type="entry name" value="Bact_Acetyltransf"/>
</dbReference>
<name>A0ABP9W9R9_9DEIO</name>
<accession>A0ABP9W9R9</accession>
<evidence type="ECO:0000256" key="1">
    <source>
        <dbReference type="ARBA" id="ARBA00022679"/>
    </source>
</evidence>
<protein>
    <submittedName>
        <fullName evidence="4">Spermine/spermidine acetyltransferase</fullName>
    </submittedName>
</protein>
<keyword evidence="1" id="KW-0808">Transferase</keyword>
<evidence type="ECO:0000313" key="4">
    <source>
        <dbReference type="EMBL" id="GAA5513258.1"/>
    </source>
</evidence>